<protein>
    <submittedName>
        <fullName evidence="2">Uncharacterized protein</fullName>
    </submittedName>
</protein>
<feature type="coiled-coil region" evidence="1">
    <location>
        <begin position="4"/>
        <end position="64"/>
    </location>
</feature>
<sequence length="84" mass="8671">MASLDEIITEIQASKKAYEDAQQVLVAAAKGAEEGAQAMAAMGVEDKAEMLENLKADLDKVSEATTSIADALDTAVSNAEAIKG</sequence>
<dbReference type="EMBL" id="JAJOMB010000032">
    <property type="protein sequence ID" value="MCD5316611.1"/>
    <property type="molecule type" value="Genomic_DNA"/>
</dbReference>
<accession>A0A9X1NNY1</accession>
<evidence type="ECO:0000313" key="3">
    <source>
        <dbReference type="Proteomes" id="UP001138997"/>
    </source>
</evidence>
<proteinExistence type="predicted"/>
<comment type="caution">
    <text evidence="2">The sequence shown here is derived from an EMBL/GenBank/DDBJ whole genome shotgun (WGS) entry which is preliminary data.</text>
</comment>
<evidence type="ECO:0000313" key="2">
    <source>
        <dbReference type="EMBL" id="MCD5316611.1"/>
    </source>
</evidence>
<name>A0A9X1NNY1_9ACTN</name>
<dbReference type="Proteomes" id="UP001138997">
    <property type="component" value="Unassembled WGS sequence"/>
</dbReference>
<gene>
    <name evidence="2" type="ORF">LR394_37505</name>
</gene>
<keyword evidence="3" id="KW-1185">Reference proteome</keyword>
<organism evidence="2 3">
    <name type="scientific">Kineosporia babensis</name>
    <dbReference type="NCBI Taxonomy" id="499548"/>
    <lineage>
        <taxon>Bacteria</taxon>
        <taxon>Bacillati</taxon>
        <taxon>Actinomycetota</taxon>
        <taxon>Actinomycetes</taxon>
        <taxon>Kineosporiales</taxon>
        <taxon>Kineosporiaceae</taxon>
        <taxon>Kineosporia</taxon>
    </lineage>
</organism>
<reference evidence="2" key="1">
    <citation type="submission" date="2021-11" db="EMBL/GenBank/DDBJ databases">
        <title>Streptomyces corallinus and Kineosporia corallina sp. nov., two new coral-derived marine actinobacteria.</title>
        <authorList>
            <person name="Buangrab K."/>
            <person name="Sutthacheep M."/>
            <person name="Yeemin T."/>
            <person name="Harunari E."/>
            <person name="Igarashi Y."/>
            <person name="Sripreechasak P."/>
            <person name="Kanchanasin P."/>
            <person name="Tanasupawat S."/>
            <person name="Phongsopitanun W."/>
        </authorList>
    </citation>
    <scope>NUCLEOTIDE SEQUENCE</scope>
    <source>
        <strain evidence="2">JCM 31032</strain>
    </source>
</reference>
<dbReference type="AlphaFoldDB" id="A0A9X1NNY1"/>
<evidence type="ECO:0000256" key="1">
    <source>
        <dbReference type="SAM" id="Coils"/>
    </source>
</evidence>
<keyword evidence="1" id="KW-0175">Coiled coil</keyword>
<dbReference type="RefSeq" id="WP_231449463.1">
    <property type="nucleotide sequence ID" value="NZ_JAJOMB010000032.1"/>
</dbReference>